<protein>
    <submittedName>
        <fullName evidence="1">Uncharacterized protein</fullName>
    </submittedName>
</protein>
<evidence type="ECO:0000313" key="1">
    <source>
        <dbReference type="EMBL" id="MFA3843745.1"/>
    </source>
</evidence>
<sequence>MDDRVHGRAGNAVVVAALEKLLAAQARVRLAGPDAMWQQAKDVTEAFHGVRRQLQGPRGWMPIPGQAWAGMVQSVTGPQSQFVVAAAKVLDDPDQ</sequence>
<dbReference type="Proteomes" id="UP001571476">
    <property type="component" value="Unassembled WGS sequence"/>
</dbReference>
<accession>A0ABV4SZ85</accession>
<reference evidence="1 2" key="1">
    <citation type="submission" date="2024-08" db="EMBL/GenBank/DDBJ databases">
        <title>Genome sequence of Streptomyces aureus CACIA-1.46HGO.</title>
        <authorList>
            <person name="Evangelista-Martinez Z."/>
        </authorList>
    </citation>
    <scope>NUCLEOTIDE SEQUENCE [LARGE SCALE GENOMIC DNA]</scope>
    <source>
        <strain evidence="1 2">CACIA-1.46HGO</strain>
    </source>
</reference>
<name>A0ABV4SZ85_9ACTN</name>
<dbReference type="EMBL" id="JBGOSP010000074">
    <property type="protein sequence ID" value="MFA3843745.1"/>
    <property type="molecule type" value="Genomic_DNA"/>
</dbReference>
<keyword evidence="2" id="KW-1185">Reference proteome</keyword>
<proteinExistence type="predicted"/>
<comment type="caution">
    <text evidence="1">The sequence shown here is derived from an EMBL/GenBank/DDBJ whole genome shotgun (WGS) entry which is preliminary data.</text>
</comment>
<organism evidence="1 2">
    <name type="scientific">Streptomyces aureus</name>
    <dbReference type="NCBI Taxonomy" id="193461"/>
    <lineage>
        <taxon>Bacteria</taxon>
        <taxon>Bacillati</taxon>
        <taxon>Actinomycetota</taxon>
        <taxon>Actinomycetes</taxon>
        <taxon>Kitasatosporales</taxon>
        <taxon>Streptomycetaceae</taxon>
        <taxon>Streptomyces</taxon>
    </lineage>
</organism>
<evidence type="ECO:0000313" key="2">
    <source>
        <dbReference type="Proteomes" id="UP001571476"/>
    </source>
</evidence>
<dbReference type="RefSeq" id="WP_372567537.1">
    <property type="nucleotide sequence ID" value="NZ_JBGOSP010000074.1"/>
</dbReference>
<gene>
    <name evidence="1" type="ORF">ACEG43_48045</name>
</gene>